<dbReference type="EMBL" id="ANMO01000084">
    <property type="protein sequence ID" value="EMB17858.1"/>
    <property type="molecule type" value="Genomic_DNA"/>
</dbReference>
<name>M2B810_9BACT</name>
<evidence type="ECO:0000313" key="2">
    <source>
        <dbReference type="Proteomes" id="UP000011529"/>
    </source>
</evidence>
<dbReference type="Proteomes" id="UP000011529">
    <property type="component" value="Unassembled WGS sequence"/>
</dbReference>
<comment type="caution">
    <text evidence="1">The sequence shown here is derived from an EMBL/GenBank/DDBJ whole genome shotgun (WGS) entry which is preliminary data.</text>
</comment>
<reference evidence="1" key="2">
    <citation type="journal article" date="2013" name="Mar. Genomics">
        <title>Expression of sulfatases in Rhodopirellula baltica and the diversity of sulfatases in the genus Rhodopirellula.</title>
        <authorList>
            <person name="Wegner C.E."/>
            <person name="Richter-Heitmann T."/>
            <person name="Klindworth A."/>
            <person name="Klockow C."/>
            <person name="Richter M."/>
            <person name="Achstetter T."/>
            <person name="Glockner F.O."/>
            <person name="Harder J."/>
        </authorList>
    </citation>
    <scope>NUCLEOTIDE SEQUENCE [LARGE SCALE GENOMIC DNA]</scope>
    <source>
        <strain evidence="1">6C</strain>
    </source>
</reference>
<sequence length="54" mass="6119">MHHSFRAFEKQTAAANRTMDEVTAFRFQLSAFSLNDDAVFAVLSPFSHESNIAR</sequence>
<dbReference type="AlphaFoldDB" id="M2B810"/>
<proteinExistence type="predicted"/>
<organism evidence="1 2">
    <name type="scientific">Rhodopirellula europaea 6C</name>
    <dbReference type="NCBI Taxonomy" id="1263867"/>
    <lineage>
        <taxon>Bacteria</taxon>
        <taxon>Pseudomonadati</taxon>
        <taxon>Planctomycetota</taxon>
        <taxon>Planctomycetia</taxon>
        <taxon>Pirellulales</taxon>
        <taxon>Pirellulaceae</taxon>
        <taxon>Rhodopirellula</taxon>
    </lineage>
</organism>
<reference evidence="1" key="1">
    <citation type="submission" date="2012-11" db="EMBL/GenBank/DDBJ databases">
        <title>Permanent draft genomes of Rhodopirellula europaea strain SH398 and 6C.</title>
        <authorList>
            <person name="Richter M."/>
            <person name="Richter-Heitmann T."/>
            <person name="Frank C."/>
            <person name="Harder J."/>
            <person name="Glockner F.O."/>
        </authorList>
    </citation>
    <scope>NUCLEOTIDE SEQUENCE</scope>
    <source>
        <strain evidence="1">6C</strain>
    </source>
</reference>
<accession>M2B810</accession>
<protein>
    <submittedName>
        <fullName evidence="1">Uncharacterized protein</fullName>
    </submittedName>
</protein>
<evidence type="ECO:0000313" key="1">
    <source>
        <dbReference type="EMBL" id="EMB17858.1"/>
    </source>
</evidence>
<keyword evidence="2" id="KW-1185">Reference proteome</keyword>
<dbReference type="PATRIC" id="fig|1263867.3.peg.1495"/>
<gene>
    <name evidence="1" type="ORF">RE6C_01412</name>
</gene>